<dbReference type="PANTHER" id="PTHR24033">
    <property type="entry name" value="EGF-LIKE DOMAIN-CONTAINING PROTEIN"/>
    <property type="match status" value="1"/>
</dbReference>
<dbReference type="InterPro" id="IPR000152">
    <property type="entry name" value="EGF-type_Asp/Asn_hydroxyl_site"/>
</dbReference>
<dbReference type="SUPFAM" id="SSF56436">
    <property type="entry name" value="C-type lectin-like"/>
    <property type="match status" value="1"/>
</dbReference>
<name>A0A816G6Z4_9BILA</name>
<dbReference type="PROSITE" id="PS00022">
    <property type="entry name" value="EGF_1"/>
    <property type="match status" value="1"/>
</dbReference>
<feature type="compositionally biased region" description="Polar residues" evidence="6">
    <location>
        <begin position="441"/>
        <end position="458"/>
    </location>
</feature>
<dbReference type="Proteomes" id="UP000663855">
    <property type="component" value="Unassembled WGS sequence"/>
</dbReference>
<dbReference type="GO" id="GO:0005509">
    <property type="term" value="F:calcium ion binding"/>
    <property type="evidence" value="ECO:0007669"/>
    <property type="project" value="InterPro"/>
</dbReference>
<dbReference type="InterPro" id="IPR018097">
    <property type="entry name" value="EGF_Ca-bd_CS"/>
</dbReference>
<dbReference type="SMART" id="SM00181">
    <property type="entry name" value="EGF"/>
    <property type="match status" value="2"/>
</dbReference>
<evidence type="ECO:0000256" key="5">
    <source>
        <dbReference type="PROSITE-ProRule" id="PRU00076"/>
    </source>
</evidence>
<dbReference type="InterPro" id="IPR016187">
    <property type="entry name" value="CTDL_fold"/>
</dbReference>
<evidence type="ECO:0000256" key="6">
    <source>
        <dbReference type="SAM" id="MobiDB-lite"/>
    </source>
</evidence>
<evidence type="ECO:0000256" key="4">
    <source>
        <dbReference type="ARBA" id="ARBA00023180"/>
    </source>
</evidence>
<keyword evidence="1" id="KW-0732">Signal</keyword>
<feature type="domain" description="EGF-like" evidence="7">
    <location>
        <begin position="205"/>
        <end position="242"/>
    </location>
</feature>
<evidence type="ECO:0000313" key="13">
    <source>
        <dbReference type="Proteomes" id="UP000663834"/>
    </source>
</evidence>
<evidence type="ECO:0000313" key="12">
    <source>
        <dbReference type="EMBL" id="CAF4352032.1"/>
    </source>
</evidence>
<evidence type="ECO:0000313" key="11">
    <source>
        <dbReference type="EMBL" id="CAF4102849.1"/>
    </source>
</evidence>
<protein>
    <recommendedName>
        <fullName evidence="7">EGF-like domain-containing protein</fullName>
    </recommendedName>
</protein>
<dbReference type="PROSITE" id="PS01186">
    <property type="entry name" value="EGF_2"/>
    <property type="match status" value="1"/>
</dbReference>
<dbReference type="CDD" id="cd00054">
    <property type="entry name" value="EGF_CA"/>
    <property type="match status" value="1"/>
</dbReference>
<dbReference type="EMBL" id="CAJNOW010019243">
    <property type="protein sequence ID" value="CAF1671303.1"/>
    <property type="molecule type" value="Genomic_DNA"/>
</dbReference>
<dbReference type="PROSITE" id="PS00010">
    <property type="entry name" value="ASX_HYDROXYL"/>
    <property type="match status" value="1"/>
</dbReference>
<keyword evidence="2" id="KW-0677">Repeat</keyword>
<evidence type="ECO:0000256" key="1">
    <source>
        <dbReference type="ARBA" id="ARBA00022729"/>
    </source>
</evidence>
<keyword evidence="3 5" id="KW-1015">Disulfide bond</keyword>
<dbReference type="OrthoDB" id="430340at2759"/>
<dbReference type="AlphaFoldDB" id="A0A816G6Z4"/>
<dbReference type="FunFam" id="2.10.25.10:FF:000472">
    <property type="entry name" value="Uncharacterized protein, isoform A"/>
    <property type="match status" value="1"/>
</dbReference>
<organism evidence="9 13">
    <name type="scientific">Rotaria magnacalcarata</name>
    <dbReference type="NCBI Taxonomy" id="392030"/>
    <lineage>
        <taxon>Eukaryota</taxon>
        <taxon>Metazoa</taxon>
        <taxon>Spiralia</taxon>
        <taxon>Gnathifera</taxon>
        <taxon>Rotifera</taxon>
        <taxon>Eurotatoria</taxon>
        <taxon>Bdelloidea</taxon>
        <taxon>Philodinida</taxon>
        <taxon>Philodinidae</taxon>
        <taxon>Rotaria</taxon>
    </lineage>
</organism>
<dbReference type="EMBL" id="CAJNOV010000032">
    <property type="protein sequence ID" value="CAF0961288.1"/>
    <property type="molecule type" value="Genomic_DNA"/>
</dbReference>
<evidence type="ECO:0000256" key="3">
    <source>
        <dbReference type="ARBA" id="ARBA00023157"/>
    </source>
</evidence>
<dbReference type="PROSITE" id="PS01187">
    <property type="entry name" value="EGF_CA"/>
    <property type="match status" value="1"/>
</dbReference>
<dbReference type="InterPro" id="IPR000742">
    <property type="entry name" value="EGF"/>
</dbReference>
<evidence type="ECO:0000256" key="2">
    <source>
        <dbReference type="ARBA" id="ARBA00022737"/>
    </source>
</evidence>
<dbReference type="Gene3D" id="2.10.25.10">
    <property type="entry name" value="Laminin"/>
    <property type="match status" value="2"/>
</dbReference>
<dbReference type="PROSITE" id="PS50026">
    <property type="entry name" value="EGF_3"/>
    <property type="match status" value="2"/>
</dbReference>
<evidence type="ECO:0000313" key="9">
    <source>
        <dbReference type="EMBL" id="CAF1671303.1"/>
    </source>
</evidence>
<dbReference type="InterPro" id="IPR016186">
    <property type="entry name" value="C-type_lectin-like/link_sf"/>
</dbReference>
<accession>A0A816G6Z4</accession>
<dbReference type="InterPro" id="IPR051830">
    <property type="entry name" value="NOTCH_homolog"/>
</dbReference>
<feature type="domain" description="EGF-like" evidence="7">
    <location>
        <begin position="165"/>
        <end position="203"/>
    </location>
</feature>
<reference evidence="9" key="1">
    <citation type="submission" date="2021-02" db="EMBL/GenBank/DDBJ databases">
        <authorList>
            <person name="Nowell W R."/>
        </authorList>
    </citation>
    <scope>NUCLEOTIDE SEQUENCE</scope>
</reference>
<comment type="caution">
    <text evidence="9">The sequence shown here is derived from an EMBL/GenBank/DDBJ whole genome shotgun (WGS) entry which is preliminary data.</text>
</comment>
<comment type="caution">
    <text evidence="5">Lacks conserved residue(s) required for the propagation of feature annotation.</text>
</comment>
<dbReference type="EMBL" id="CAJOBJ010046399">
    <property type="protein sequence ID" value="CAF4352032.1"/>
    <property type="molecule type" value="Genomic_DNA"/>
</dbReference>
<keyword evidence="4" id="KW-0325">Glycoprotein</keyword>
<evidence type="ECO:0000313" key="8">
    <source>
        <dbReference type="EMBL" id="CAF0961288.1"/>
    </source>
</evidence>
<dbReference type="EMBL" id="CAJOBI010008058">
    <property type="protein sequence ID" value="CAF4102849.1"/>
    <property type="molecule type" value="Genomic_DNA"/>
</dbReference>
<gene>
    <name evidence="8" type="ORF">CJN711_LOCUS432</name>
    <name evidence="12" type="ORF">GIL414_LOCUS28025</name>
    <name evidence="9" type="ORF">KQP761_LOCUS34314</name>
    <name evidence="10" type="ORF">MBJ925_LOCUS25032</name>
    <name evidence="11" type="ORF">SMN809_LOCUS17428</name>
</gene>
<dbReference type="Proteomes" id="UP000663834">
    <property type="component" value="Unassembled WGS sequence"/>
</dbReference>
<dbReference type="Proteomes" id="UP000663824">
    <property type="component" value="Unassembled WGS sequence"/>
</dbReference>
<feature type="region of interest" description="Disordered" evidence="6">
    <location>
        <begin position="433"/>
        <end position="458"/>
    </location>
</feature>
<dbReference type="Proteomes" id="UP000681720">
    <property type="component" value="Unassembled WGS sequence"/>
</dbReference>
<dbReference type="Proteomes" id="UP000676336">
    <property type="component" value="Unassembled WGS sequence"/>
</dbReference>
<feature type="disulfide bond" evidence="5">
    <location>
        <begin position="193"/>
        <end position="202"/>
    </location>
</feature>
<dbReference type="InterPro" id="IPR001881">
    <property type="entry name" value="EGF-like_Ca-bd_dom"/>
</dbReference>
<evidence type="ECO:0000313" key="10">
    <source>
        <dbReference type="EMBL" id="CAF2116288.1"/>
    </source>
</evidence>
<keyword evidence="5" id="KW-0245">EGF-like domain</keyword>
<dbReference type="Gene3D" id="3.10.100.10">
    <property type="entry name" value="Mannose-Binding Protein A, subunit A"/>
    <property type="match status" value="1"/>
</dbReference>
<dbReference type="PANTHER" id="PTHR24033:SF151">
    <property type="entry name" value="NOTCH 2"/>
    <property type="match status" value="1"/>
</dbReference>
<dbReference type="EMBL" id="CAJNRE010013094">
    <property type="protein sequence ID" value="CAF2116288.1"/>
    <property type="molecule type" value="Genomic_DNA"/>
</dbReference>
<dbReference type="SUPFAM" id="SSF57196">
    <property type="entry name" value="EGF/Laminin"/>
    <property type="match status" value="2"/>
</dbReference>
<dbReference type="SMART" id="SM00179">
    <property type="entry name" value="EGF_CA"/>
    <property type="match status" value="1"/>
</dbReference>
<sequence length="458" mass="51421">MDSADTNPCPNQYNEIALGCYKINNGTNMTWSAAQQNCLNDAKRLSPNVTEPNPVTHLIALELVTEKTALFYWMNAYSIKTEFWIDGIVSTSSWDWSNQSITWYFENYERAVIGNGSNYKIAFDSTVVYNTTITNNGTTTYNSSNGSYQIVDDIDKTQLHYICEYQKPCNNTTNTCKNNATCYLNVGREICICAPGFTGQYCETDINECLSSPCLHGGDCTNSINNYTCNCSNIFYTGSNCEINRTDPTENDRATAFWSVVGVVAGLVVILALSDLPWGDIIKIIGCSGCRSKSCCKYYDGAKMTEKNLRLSDSPVNDQNIRVKNKSISDGTTPSNEFNYRVMDTVWNPEYIHDQKPSNPQYNGYFSPDQSRTPDNILIQSFAAVTMTKQQQKELEDKRIYAVNIDDSTNSTSKTKDPVNTMISWTEQLQEQLRNKKSRETSANSTKQLIPSLNTSDC</sequence>
<proteinExistence type="predicted"/>
<evidence type="ECO:0000259" key="7">
    <source>
        <dbReference type="PROSITE" id="PS50026"/>
    </source>
</evidence>